<dbReference type="Pfam" id="PF13604">
    <property type="entry name" value="AAA_30"/>
    <property type="match status" value="1"/>
</dbReference>
<sequence>MREFVLTASQAEACTALDEFFDADALSFAIIRGPAGAGKSALLQHYFKRSHSFDDALIVKLAPTHQAKSILDSSLKFGEGAKTLSSFFGLMMVTHPQTLAEEFREPGKWVLMHTKTGEQLQTIPKSSEGTEWVFLESESRAHKTLDEAEDAQKQIVVVVDEISMISEADHRRILSLVDRHPGLKLVLLGDHMQLPPVDKNRDAGVSPCFSQAFMSRDDVKVMALTQIVRQCDEVVKGNMLYMRTCIRKGTAIDLKQLQQTPCFKLVPSLYDHLDEFNGTNDVKALAWRNKTVDALNTRIKERLNGESVLDNFVQNDSIVFTLPYRGLINNGDAFVIRSIEDESVEVYSDRGKPKCFDLQRFTLLPAADDKGDAVECWRFKRPAEFRSEKAKLEMRARATDDLKLRQKIISGQLRSLKDHHAFFKVAFSLTVHKAQGSTISTVLIDGQDICSSWDVDMRNRLLYTAISRMRDRAIIAVGKAR</sequence>
<accession>A0AAV1I227</accession>
<dbReference type="EMBL" id="CAUYUE010000005">
    <property type="protein sequence ID" value="CAK0775181.1"/>
    <property type="molecule type" value="Genomic_DNA"/>
</dbReference>
<dbReference type="Proteomes" id="UP001314263">
    <property type="component" value="Unassembled WGS sequence"/>
</dbReference>
<dbReference type="Gene3D" id="2.30.30.780">
    <property type="match status" value="1"/>
</dbReference>
<dbReference type="SUPFAM" id="SSF52540">
    <property type="entry name" value="P-loop containing nucleoside triphosphate hydrolases"/>
    <property type="match status" value="2"/>
</dbReference>
<dbReference type="PANTHER" id="PTHR47642">
    <property type="entry name" value="ATP-DEPENDENT DNA HELICASE"/>
    <property type="match status" value="1"/>
</dbReference>
<dbReference type="Gene3D" id="3.40.50.300">
    <property type="entry name" value="P-loop containing nucleotide triphosphate hydrolases"/>
    <property type="match status" value="2"/>
</dbReference>
<comment type="caution">
    <text evidence="2">The sequence shown here is derived from an EMBL/GenBank/DDBJ whole genome shotgun (WGS) entry which is preliminary data.</text>
</comment>
<dbReference type="PANTHER" id="PTHR47642:SF5">
    <property type="entry name" value="ATP-DEPENDENT DNA HELICASE"/>
    <property type="match status" value="1"/>
</dbReference>
<keyword evidence="3" id="KW-1185">Reference proteome</keyword>
<reference evidence="2 3" key="1">
    <citation type="submission" date="2023-10" db="EMBL/GenBank/DDBJ databases">
        <authorList>
            <person name="Maclean D."/>
            <person name="Macfadyen A."/>
        </authorList>
    </citation>
    <scope>NUCLEOTIDE SEQUENCE [LARGE SCALE GENOMIC DNA]</scope>
</reference>
<dbReference type="CDD" id="cd18809">
    <property type="entry name" value="SF1_C_RecD"/>
    <property type="match status" value="1"/>
</dbReference>
<evidence type="ECO:0000313" key="3">
    <source>
        <dbReference type="Proteomes" id="UP001314263"/>
    </source>
</evidence>
<dbReference type="InterPro" id="IPR027417">
    <property type="entry name" value="P-loop_NTPase"/>
</dbReference>
<dbReference type="InterPro" id="IPR027785">
    <property type="entry name" value="UvrD-like_helicase_C"/>
</dbReference>
<name>A0AAV1I227_9CHLO</name>
<dbReference type="InterPro" id="IPR051055">
    <property type="entry name" value="PIF1_helicase"/>
</dbReference>
<organism evidence="2 3">
    <name type="scientific">Coccomyxa viridis</name>
    <dbReference type="NCBI Taxonomy" id="1274662"/>
    <lineage>
        <taxon>Eukaryota</taxon>
        <taxon>Viridiplantae</taxon>
        <taxon>Chlorophyta</taxon>
        <taxon>core chlorophytes</taxon>
        <taxon>Trebouxiophyceae</taxon>
        <taxon>Trebouxiophyceae incertae sedis</taxon>
        <taxon>Coccomyxaceae</taxon>
        <taxon>Coccomyxa</taxon>
    </lineage>
</organism>
<protein>
    <recommendedName>
        <fullName evidence="1">UvrD-like helicase C-terminal domain-containing protein</fullName>
    </recommendedName>
</protein>
<feature type="domain" description="UvrD-like helicase C-terminal" evidence="1">
    <location>
        <begin position="426"/>
        <end position="475"/>
    </location>
</feature>
<gene>
    <name evidence="2" type="ORF">CVIRNUC_004242</name>
</gene>
<evidence type="ECO:0000259" key="1">
    <source>
        <dbReference type="Pfam" id="PF13538"/>
    </source>
</evidence>
<dbReference type="Pfam" id="PF13538">
    <property type="entry name" value="UvrD_C_2"/>
    <property type="match status" value="1"/>
</dbReference>
<dbReference type="AlphaFoldDB" id="A0AAV1I227"/>
<proteinExistence type="predicted"/>
<evidence type="ECO:0000313" key="2">
    <source>
        <dbReference type="EMBL" id="CAK0775181.1"/>
    </source>
</evidence>